<dbReference type="PANTHER" id="PTHR32507">
    <property type="entry name" value="NA(+)/H(+) ANTIPORTER 1"/>
    <property type="match status" value="1"/>
</dbReference>
<evidence type="ECO:0000256" key="2">
    <source>
        <dbReference type="ARBA" id="ARBA00022448"/>
    </source>
</evidence>
<dbReference type="PANTHER" id="PTHR32507:SF0">
    <property type="entry name" value="NA(+)_H(+) ANTIPORTER 2-RELATED"/>
    <property type="match status" value="1"/>
</dbReference>
<evidence type="ECO:0000256" key="5">
    <source>
        <dbReference type="ARBA" id="ARBA00022692"/>
    </source>
</evidence>
<dbReference type="SUPFAM" id="SSF51735">
    <property type="entry name" value="NAD(P)-binding Rossmann-fold domains"/>
    <property type="match status" value="1"/>
</dbReference>
<feature type="transmembrane region" description="Helical" evidence="9">
    <location>
        <begin position="151"/>
        <end position="171"/>
    </location>
</feature>
<dbReference type="GO" id="GO:0015297">
    <property type="term" value="F:antiporter activity"/>
    <property type="evidence" value="ECO:0007669"/>
    <property type="project" value="UniProtKB-KW"/>
</dbReference>
<evidence type="ECO:0000256" key="4">
    <source>
        <dbReference type="ARBA" id="ARBA00022475"/>
    </source>
</evidence>
<keyword evidence="3" id="KW-0050">Antiport</keyword>
<evidence type="ECO:0000256" key="9">
    <source>
        <dbReference type="SAM" id="Phobius"/>
    </source>
</evidence>
<dbReference type="Gene3D" id="3.40.50.720">
    <property type="entry name" value="NAD(P)-binding Rossmann-like Domain"/>
    <property type="match status" value="1"/>
</dbReference>
<dbReference type="InterPro" id="IPR003148">
    <property type="entry name" value="RCK_N"/>
</dbReference>
<feature type="transmembrane region" description="Helical" evidence="9">
    <location>
        <begin position="183"/>
        <end position="208"/>
    </location>
</feature>
<keyword evidence="5 9" id="KW-0812">Transmembrane</keyword>
<keyword evidence="6 9" id="KW-1133">Transmembrane helix</keyword>
<feature type="domain" description="RCK N-terminal" evidence="11">
    <location>
        <begin position="399"/>
        <end position="492"/>
    </location>
</feature>
<organism evidence="12 13">
    <name type="scientific">Vibrio vulnificus</name>
    <dbReference type="NCBI Taxonomy" id="672"/>
    <lineage>
        <taxon>Bacteria</taxon>
        <taxon>Pseudomonadati</taxon>
        <taxon>Pseudomonadota</taxon>
        <taxon>Gammaproteobacteria</taxon>
        <taxon>Vibrionales</taxon>
        <taxon>Vibrionaceae</taxon>
        <taxon>Vibrio</taxon>
    </lineage>
</organism>
<feature type="transmembrane region" description="Helical" evidence="9">
    <location>
        <begin position="6"/>
        <end position="24"/>
    </location>
</feature>
<evidence type="ECO:0000259" key="10">
    <source>
        <dbReference type="Pfam" id="PF00999"/>
    </source>
</evidence>
<gene>
    <name evidence="12" type="ORF">CRN52_05155</name>
</gene>
<sequence>MQTETTALWLAGIGVIGLACQWFAWRLKLPAILFLLVAGLLVGPVSGWLQPELLLGDLLFPMVSLAVAVILFEGSLTLNFREIRGVSNTVWSIVTLGAVVSWGLTSTATHYLLGFDWPLALLFGSLTVVTGPTVIVPLLRTVRPSTRLSNILRWEGILIDPLGALFVVMVYEFIVSSSETHSLVVLAWILAIGLGLGVLFGQFLAVVLRRGWLPEYLQPFAVLSLVLGVFALSNHLEHESGLLTVTVMGMWLANSKGVDIKHILHFKEHLTILFITGLFILLAARIQPEDFYTLGISALVLFAFIQFVSRPVSIYLATLRSSLNGKEKAFLAWVAPRGIVAASISSLFAIKLESLGMSEAALLVPLTFMVIIGTVVLQSATARPMAVALGVSEPAPKGFLIVGANDVARTLAQAINKYDCRVVLTDSNWDYIRQARMAGLDHYFGNPVSSHADEYLNLIGIGHVVALSPDRYFNIMACMHFLNDFSDKRIFCLYDKSNGNGSGDKHSVSDGYKGLPFLDEAISYKKLASLINQGAEVRHTKISENYTYADYRETHANNYVLPLFVVDINGRVQICHNSANFSPKEGETIVSLIKVQEA</sequence>
<evidence type="ECO:0000256" key="6">
    <source>
        <dbReference type="ARBA" id="ARBA00022989"/>
    </source>
</evidence>
<evidence type="ECO:0000256" key="3">
    <source>
        <dbReference type="ARBA" id="ARBA00022449"/>
    </source>
</evidence>
<accession>A0A2S3R590</accession>
<dbReference type="GO" id="GO:0006813">
    <property type="term" value="P:potassium ion transport"/>
    <property type="evidence" value="ECO:0007669"/>
    <property type="project" value="InterPro"/>
</dbReference>
<evidence type="ECO:0000313" key="13">
    <source>
        <dbReference type="Proteomes" id="UP000237466"/>
    </source>
</evidence>
<feature type="transmembrane region" description="Helical" evidence="9">
    <location>
        <begin position="330"/>
        <end position="350"/>
    </location>
</feature>
<dbReference type="InterPro" id="IPR038770">
    <property type="entry name" value="Na+/solute_symporter_sf"/>
</dbReference>
<evidence type="ECO:0000256" key="8">
    <source>
        <dbReference type="ARBA" id="ARBA00023136"/>
    </source>
</evidence>
<dbReference type="AlphaFoldDB" id="A0A2S3R590"/>
<feature type="transmembrane region" description="Helical" evidence="9">
    <location>
        <begin position="90"/>
        <end position="113"/>
    </location>
</feature>
<feature type="transmembrane region" description="Helical" evidence="9">
    <location>
        <begin position="270"/>
        <end position="286"/>
    </location>
</feature>
<feature type="transmembrane region" description="Helical" evidence="9">
    <location>
        <begin position="55"/>
        <end position="78"/>
    </location>
</feature>
<dbReference type="Pfam" id="PF02254">
    <property type="entry name" value="TrkA_N"/>
    <property type="match status" value="1"/>
</dbReference>
<evidence type="ECO:0000313" key="12">
    <source>
        <dbReference type="EMBL" id="POB48856.1"/>
    </source>
</evidence>
<keyword evidence="4" id="KW-1003">Cell membrane</keyword>
<dbReference type="Proteomes" id="UP000237466">
    <property type="component" value="Unassembled WGS sequence"/>
</dbReference>
<dbReference type="InterPro" id="IPR006153">
    <property type="entry name" value="Cation/H_exchanger_TM"/>
</dbReference>
<feature type="transmembrane region" description="Helical" evidence="9">
    <location>
        <begin position="220"/>
        <end position="236"/>
    </location>
</feature>
<dbReference type="Gene3D" id="1.20.1530.20">
    <property type="match status" value="1"/>
</dbReference>
<evidence type="ECO:0000259" key="11">
    <source>
        <dbReference type="Pfam" id="PF02254"/>
    </source>
</evidence>
<proteinExistence type="predicted"/>
<feature type="domain" description="Cation/H+ exchanger transmembrane" evidence="10">
    <location>
        <begin position="20"/>
        <end position="386"/>
    </location>
</feature>
<dbReference type="InterPro" id="IPR036291">
    <property type="entry name" value="NAD(P)-bd_dom_sf"/>
</dbReference>
<keyword evidence="7" id="KW-0406">Ion transport</keyword>
<feature type="transmembrane region" description="Helical" evidence="9">
    <location>
        <begin position="31"/>
        <end position="49"/>
    </location>
</feature>
<comment type="caution">
    <text evidence="12">The sequence shown here is derived from an EMBL/GenBank/DDBJ whole genome shotgun (WGS) entry which is preliminary data.</text>
</comment>
<evidence type="ECO:0000256" key="1">
    <source>
        <dbReference type="ARBA" id="ARBA00004651"/>
    </source>
</evidence>
<feature type="transmembrane region" description="Helical" evidence="9">
    <location>
        <begin position="119"/>
        <end position="139"/>
    </location>
</feature>
<keyword evidence="2" id="KW-0813">Transport</keyword>
<protein>
    <submittedName>
        <fullName evidence="12">Sodium:proton antiporter</fullName>
    </submittedName>
</protein>
<dbReference type="GO" id="GO:1902600">
    <property type="term" value="P:proton transmembrane transport"/>
    <property type="evidence" value="ECO:0007669"/>
    <property type="project" value="InterPro"/>
</dbReference>
<feature type="transmembrane region" description="Helical" evidence="9">
    <location>
        <begin position="356"/>
        <end position="377"/>
    </location>
</feature>
<dbReference type="GO" id="GO:0005886">
    <property type="term" value="C:plasma membrane"/>
    <property type="evidence" value="ECO:0007669"/>
    <property type="project" value="UniProtKB-SubCell"/>
</dbReference>
<dbReference type="EMBL" id="PDGH01000054">
    <property type="protein sequence ID" value="POB48856.1"/>
    <property type="molecule type" value="Genomic_DNA"/>
</dbReference>
<name>A0A2S3R590_VIBVL</name>
<dbReference type="Pfam" id="PF00999">
    <property type="entry name" value="Na_H_Exchanger"/>
    <property type="match status" value="1"/>
</dbReference>
<reference evidence="12 13" key="1">
    <citation type="journal article" date="2018" name="Front. Microbiol.">
        <title>Phylogeny of Vibrio vulnificus from the Analysis of the Core-Genome: Implications for Intra-Species Taxonomy.</title>
        <authorList>
            <person name="Roig F.J."/>
            <person name="Gonzalez-Candelas F."/>
            <person name="Sanjuan E."/>
            <person name="Fouz B."/>
            <person name="Feil E.J."/>
            <person name="Llorens C."/>
            <person name="Baker-Austin C."/>
            <person name="Oliver J.D."/>
            <person name="Danin-Poleg Y."/>
            <person name="Gibas C.J."/>
            <person name="Kashi Y."/>
            <person name="Gulig P.A."/>
            <person name="Morrison S.S."/>
            <person name="Amaro C."/>
        </authorList>
    </citation>
    <scope>NUCLEOTIDE SEQUENCE [LARGE SCALE GENOMIC DNA]</scope>
    <source>
        <strain evidence="12 13">CECT4608</strain>
    </source>
</reference>
<keyword evidence="8 9" id="KW-0472">Membrane</keyword>
<dbReference type="RefSeq" id="WP_103199929.1">
    <property type="nucleotide sequence ID" value="NZ_JAERHV010000005.1"/>
</dbReference>
<feature type="transmembrane region" description="Helical" evidence="9">
    <location>
        <begin position="292"/>
        <end position="309"/>
    </location>
</feature>
<comment type="subcellular location">
    <subcellularLocation>
        <location evidence="1">Cell membrane</location>
        <topology evidence="1">Multi-pass membrane protein</topology>
    </subcellularLocation>
</comment>
<evidence type="ECO:0000256" key="7">
    <source>
        <dbReference type="ARBA" id="ARBA00023065"/>
    </source>
</evidence>